<dbReference type="Proteomes" id="UP001381693">
    <property type="component" value="Unassembled WGS sequence"/>
</dbReference>
<proteinExistence type="predicted"/>
<gene>
    <name evidence="2" type="ORF">SK128_002413</name>
</gene>
<dbReference type="EMBL" id="JAXCGZ010003804">
    <property type="protein sequence ID" value="KAK7083117.1"/>
    <property type="molecule type" value="Genomic_DNA"/>
</dbReference>
<dbReference type="PANTHER" id="PTHR31428">
    <property type="entry name" value="RGM DOMAIN FAMILY MEMBER DRAG-1"/>
    <property type="match status" value="1"/>
</dbReference>
<feature type="domain" description="Repulsive guidance molecule C-terminal" evidence="1">
    <location>
        <begin position="78"/>
        <end position="174"/>
    </location>
</feature>
<keyword evidence="3" id="KW-1185">Reference proteome</keyword>
<organism evidence="2 3">
    <name type="scientific">Halocaridina rubra</name>
    <name type="common">Hawaiian red shrimp</name>
    <dbReference type="NCBI Taxonomy" id="373956"/>
    <lineage>
        <taxon>Eukaryota</taxon>
        <taxon>Metazoa</taxon>
        <taxon>Ecdysozoa</taxon>
        <taxon>Arthropoda</taxon>
        <taxon>Crustacea</taxon>
        <taxon>Multicrustacea</taxon>
        <taxon>Malacostraca</taxon>
        <taxon>Eumalacostraca</taxon>
        <taxon>Eucarida</taxon>
        <taxon>Decapoda</taxon>
        <taxon>Pleocyemata</taxon>
        <taxon>Caridea</taxon>
        <taxon>Atyoidea</taxon>
        <taxon>Atyidae</taxon>
        <taxon>Halocaridina</taxon>
    </lineage>
</organism>
<dbReference type="PANTHER" id="PTHR31428:SF6">
    <property type="entry name" value="REPULSIVE GUIDANCE MOLECULE B HOMOLOG DRAG-1"/>
    <property type="match status" value="1"/>
</dbReference>
<evidence type="ECO:0000313" key="2">
    <source>
        <dbReference type="EMBL" id="KAK7083117.1"/>
    </source>
</evidence>
<evidence type="ECO:0000259" key="1">
    <source>
        <dbReference type="Pfam" id="PF06534"/>
    </source>
</evidence>
<dbReference type="GO" id="GO:0005886">
    <property type="term" value="C:plasma membrane"/>
    <property type="evidence" value="ECO:0007669"/>
    <property type="project" value="TreeGrafter"/>
</dbReference>
<dbReference type="InterPro" id="IPR009496">
    <property type="entry name" value="RGM_C"/>
</dbReference>
<evidence type="ECO:0000313" key="3">
    <source>
        <dbReference type="Proteomes" id="UP001381693"/>
    </source>
</evidence>
<dbReference type="AlphaFoldDB" id="A0AAN8XGT9"/>
<accession>A0AAN8XGT9</accession>
<dbReference type="Pfam" id="PF06534">
    <property type="entry name" value="RGM_C"/>
    <property type="match status" value="1"/>
</dbReference>
<dbReference type="GO" id="GO:0015026">
    <property type="term" value="F:coreceptor activity"/>
    <property type="evidence" value="ECO:0007669"/>
    <property type="project" value="TreeGrafter"/>
</dbReference>
<comment type="caution">
    <text evidence="2">The sequence shown here is derived from an EMBL/GenBank/DDBJ whole genome shotgun (WGS) entry which is preliminary data.</text>
</comment>
<dbReference type="GO" id="GO:0030509">
    <property type="term" value="P:BMP signaling pathway"/>
    <property type="evidence" value="ECO:0007669"/>
    <property type="project" value="TreeGrafter"/>
</dbReference>
<protein>
    <recommendedName>
        <fullName evidence="1">Repulsive guidance molecule C-terminal domain-containing protein</fullName>
    </recommendedName>
</protein>
<reference evidence="2 3" key="1">
    <citation type="submission" date="2023-11" db="EMBL/GenBank/DDBJ databases">
        <title>Halocaridina rubra genome assembly.</title>
        <authorList>
            <person name="Smith C."/>
        </authorList>
    </citation>
    <scope>NUCLEOTIDE SEQUENCE [LARGE SCALE GENOMIC DNA]</scope>
    <source>
        <strain evidence="2">EP-1</strain>
        <tissue evidence="2">Whole</tissue>
    </source>
</reference>
<name>A0AAN8XGT9_HALRR</name>
<sequence length="226" mass="25856">MKGDSGREDRVKGADGQFLVVEIKLRGRWAEYFKNLIYEEDDRKAEIVALGNKWRMPMLGDENDRKITKEEVHLAESKESRYLTVLVTMPVGVLEETEGDELQLCRQGCPAYERLDKPGVSPIKIIRMTTDKAAILCKEYNITDYYLDSCIFDLVTTGDVSFRIAAQVTQTDHWKHDPVGAQKLLQNCSEPPCIWEITSSASSVWPSWAIFIGALFFLSVQWRTRQ</sequence>
<dbReference type="InterPro" id="IPR040287">
    <property type="entry name" value="RGM"/>
</dbReference>